<dbReference type="PANTHER" id="PTHR22604">
    <property type="entry name" value="OXIDOREDUCTASES"/>
    <property type="match status" value="1"/>
</dbReference>
<dbReference type="Pfam" id="PF22725">
    <property type="entry name" value="GFO_IDH_MocA_C3"/>
    <property type="match status" value="1"/>
</dbReference>
<sequence>MDTKLHFGIVSTASIVPRFVKGVKASANSEVVAIASRDLQKAQEYAKNLDIAKAYGSYEALFQDQDINIIYIATPHFAHVTYAKAALEAGKHVLCEKPITLTTSDAKELFALAKKKGLFLMEAQKSVFLPTTNYVKTLIQQKRLGNLRHVKLSCFYPYMENEKAWMLDPSKGGGSLYGSGSYAIEYMMYILDATVKSYKGELTYTTYEVDDISDLSFQIGEVDCRSIISRTTKYPDEARFTFDQGEVIVPYFWKAQEVIVSSNGKIENYDFASDSEFVYEVMHVESCINQGLTYSPIMTPEMSISTVEMVEQVYKENRK</sequence>
<dbReference type="Pfam" id="PF01408">
    <property type="entry name" value="GFO_IDH_MocA"/>
    <property type="match status" value="1"/>
</dbReference>
<accession>A0A4R7ZB25</accession>
<dbReference type="InterPro" id="IPR000683">
    <property type="entry name" value="Gfo/Idh/MocA-like_OxRdtase_N"/>
</dbReference>
<keyword evidence="2" id="KW-0560">Oxidoreductase</keyword>
<feature type="domain" description="Gfo/Idh/MocA-like oxidoreductase N-terminal" evidence="3">
    <location>
        <begin position="6"/>
        <end position="121"/>
    </location>
</feature>
<dbReference type="AlphaFoldDB" id="A0A4R7ZB25"/>
<comment type="caution">
    <text evidence="5">The sequence shown here is derived from an EMBL/GenBank/DDBJ whole genome shotgun (WGS) entry which is preliminary data.</text>
</comment>
<gene>
    <name evidence="5" type="ORF">EDD63_1347</name>
</gene>
<dbReference type="Gene3D" id="3.40.50.720">
    <property type="entry name" value="NAD(P)-binding Rossmann-like Domain"/>
    <property type="match status" value="1"/>
</dbReference>
<dbReference type="Gene3D" id="3.30.360.10">
    <property type="entry name" value="Dihydrodipicolinate Reductase, domain 2"/>
    <property type="match status" value="1"/>
</dbReference>
<evidence type="ECO:0000313" key="6">
    <source>
        <dbReference type="Proteomes" id="UP000294743"/>
    </source>
</evidence>
<dbReference type="GO" id="GO:0016491">
    <property type="term" value="F:oxidoreductase activity"/>
    <property type="evidence" value="ECO:0007669"/>
    <property type="project" value="UniProtKB-KW"/>
</dbReference>
<reference evidence="5 6" key="1">
    <citation type="submission" date="2019-03" db="EMBL/GenBank/DDBJ databases">
        <title>Genomic Encyclopedia of Type Strains, Phase IV (KMG-IV): sequencing the most valuable type-strain genomes for metagenomic binning, comparative biology and taxonomic classification.</title>
        <authorList>
            <person name="Goeker M."/>
        </authorList>
    </citation>
    <scope>NUCLEOTIDE SEQUENCE [LARGE SCALE GENOMIC DNA]</scope>
    <source>
        <strain evidence="5 6">DSM 28867</strain>
    </source>
</reference>
<evidence type="ECO:0000256" key="1">
    <source>
        <dbReference type="ARBA" id="ARBA00010928"/>
    </source>
</evidence>
<dbReference type="GO" id="GO:0000166">
    <property type="term" value="F:nucleotide binding"/>
    <property type="evidence" value="ECO:0007669"/>
    <property type="project" value="InterPro"/>
</dbReference>
<dbReference type="InterPro" id="IPR036291">
    <property type="entry name" value="NAD(P)-bd_dom_sf"/>
</dbReference>
<evidence type="ECO:0000313" key="5">
    <source>
        <dbReference type="EMBL" id="TDW14697.1"/>
    </source>
</evidence>
<keyword evidence="6" id="KW-1185">Reference proteome</keyword>
<proteinExistence type="inferred from homology"/>
<dbReference type="SUPFAM" id="SSF55347">
    <property type="entry name" value="Glyceraldehyde-3-phosphate dehydrogenase-like, C-terminal domain"/>
    <property type="match status" value="1"/>
</dbReference>
<dbReference type="PANTHER" id="PTHR22604:SF105">
    <property type="entry name" value="TRANS-1,2-DIHYDROBENZENE-1,2-DIOL DEHYDROGENASE"/>
    <property type="match status" value="1"/>
</dbReference>
<evidence type="ECO:0000259" key="3">
    <source>
        <dbReference type="Pfam" id="PF01408"/>
    </source>
</evidence>
<comment type="similarity">
    <text evidence="1">Belongs to the Gfo/Idh/MocA family.</text>
</comment>
<dbReference type="OrthoDB" id="9815825at2"/>
<dbReference type="SUPFAM" id="SSF51735">
    <property type="entry name" value="NAD(P)-binding Rossmann-fold domains"/>
    <property type="match status" value="1"/>
</dbReference>
<dbReference type="RefSeq" id="WP_134170474.1">
    <property type="nucleotide sequence ID" value="NZ_SODD01000034.1"/>
</dbReference>
<dbReference type="InterPro" id="IPR055170">
    <property type="entry name" value="GFO_IDH_MocA-like_dom"/>
</dbReference>
<evidence type="ECO:0000256" key="2">
    <source>
        <dbReference type="ARBA" id="ARBA00023002"/>
    </source>
</evidence>
<feature type="domain" description="GFO/IDH/MocA-like oxidoreductase" evidence="4">
    <location>
        <begin position="134"/>
        <end position="240"/>
    </location>
</feature>
<dbReference type="Proteomes" id="UP000294743">
    <property type="component" value="Unassembled WGS sequence"/>
</dbReference>
<dbReference type="EMBL" id="SODD01000034">
    <property type="protein sequence ID" value="TDW14697.1"/>
    <property type="molecule type" value="Genomic_DNA"/>
</dbReference>
<name>A0A4R7ZB25_9FIRM</name>
<protein>
    <submittedName>
        <fullName evidence="5">Putative dehydrogenase</fullName>
    </submittedName>
</protein>
<organism evidence="5 6">
    <name type="scientific">Breznakia blatticola</name>
    <dbReference type="NCBI Taxonomy" id="1754012"/>
    <lineage>
        <taxon>Bacteria</taxon>
        <taxon>Bacillati</taxon>
        <taxon>Bacillota</taxon>
        <taxon>Erysipelotrichia</taxon>
        <taxon>Erysipelotrichales</taxon>
        <taxon>Erysipelotrichaceae</taxon>
        <taxon>Breznakia</taxon>
    </lineage>
</organism>
<evidence type="ECO:0000259" key="4">
    <source>
        <dbReference type="Pfam" id="PF22725"/>
    </source>
</evidence>
<dbReference type="InterPro" id="IPR050984">
    <property type="entry name" value="Gfo/Idh/MocA_domain"/>
</dbReference>